<protein>
    <submittedName>
        <fullName evidence="1">Uncharacterized protein</fullName>
    </submittedName>
</protein>
<sequence length="17" mass="1969">MHNLAGGFCKEKIFLNF</sequence>
<name>F8L5E4_SIMNZ</name>
<dbReference type="KEGG" id="sng:SNE_A01630"/>
<dbReference type="Proteomes" id="UP000000496">
    <property type="component" value="Chromosome gsn.131"/>
</dbReference>
<evidence type="ECO:0000313" key="2">
    <source>
        <dbReference type="Proteomes" id="UP000000496"/>
    </source>
</evidence>
<dbReference type="AlphaFoldDB" id="F8L5E4"/>
<reference key="1">
    <citation type="journal article" date="2011" name="Mol. Biol. Evol.">
        <title>Unity in variety -- the pan-genome of the Chlamydiae.</title>
        <authorList>
            <person name="Collingro A."/>
            <person name="Tischler P."/>
            <person name="Weinmaier T."/>
            <person name="Penz T."/>
            <person name="Heinz E."/>
            <person name="Brunham R.C."/>
            <person name="Read T.D."/>
            <person name="Bavoil P.M."/>
            <person name="Sachse K."/>
            <person name="Kahane S."/>
            <person name="Friedman M.G."/>
            <person name="Rattei T."/>
            <person name="Myers G.S.A."/>
            <person name="Horn M."/>
        </authorList>
    </citation>
    <scope>NUCLEOTIDE SEQUENCE</scope>
    <source>
        <strain>Z</strain>
    </source>
</reference>
<keyword evidence="2" id="KW-1185">Reference proteome</keyword>
<gene>
    <name evidence="1" type="ordered locus">SNE_A01630</name>
</gene>
<dbReference type="EMBL" id="FR872582">
    <property type="protein sequence ID" value="CCB88040.1"/>
    <property type="molecule type" value="Genomic_DNA"/>
</dbReference>
<dbReference type="HOGENOM" id="CLU_3431932_0_0_0"/>
<proteinExistence type="predicted"/>
<organism evidence="1 2">
    <name type="scientific">Simkania negevensis (strain ATCC VR-1471 / DSM 27360 / Z)</name>
    <dbReference type="NCBI Taxonomy" id="331113"/>
    <lineage>
        <taxon>Bacteria</taxon>
        <taxon>Pseudomonadati</taxon>
        <taxon>Chlamydiota</taxon>
        <taxon>Chlamydiia</taxon>
        <taxon>Parachlamydiales</taxon>
        <taxon>Simkaniaceae</taxon>
        <taxon>Simkania</taxon>
    </lineage>
</organism>
<evidence type="ECO:0000313" key="1">
    <source>
        <dbReference type="EMBL" id="CCB88040.1"/>
    </source>
</evidence>
<accession>F8L5E4</accession>
<reference evidence="1 2" key="2">
    <citation type="journal article" date="2011" name="Mol. Biol. Evol.">
        <title>Unity in variety--the pan-genome of the Chlamydiae.</title>
        <authorList>
            <person name="Collingro A."/>
            <person name="Tischler P."/>
            <person name="Weinmaier T."/>
            <person name="Penz T."/>
            <person name="Heinz E."/>
            <person name="Brunham R.C."/>
            <person name="Read T.D."/>
            <person name="Bavoil P.M."/>
            <person name="Sachse K."/>
            <person name="Kahane S."/>
            <person name="Friedman M.G."/>
            <person name="Rattei T."/>
            <person name="Myers G.S."/>
            <person name="Horn M."/>
        </authorList>
    </citation>
    <scope>NUCLEOTIDE SEQUENCE [LARGE SCALE GENOMIC DNA]</scope>
    <source>
        <strain evidence="2">ATCC VR-1471 / Z</strain>
    </source>
</reference>